<evidence type="ECO:0000313" key="4">
    <source>
        <dbReference type="EMBL" id="KAJ4773096.1"/>
    </source>
</evidence>
<reference evidence="4" key="1">
    <citation type="submission" date="2022-08" db="EMBL/GenBank/DDBJ databases">
        <authorList>
            <person name="Marques A."/>
        </authorList>
    </citation>
    <scope>NUCLEOTIDE SEQUENCE</scope>
    <source>
        <strain evidence="4">RhyPub2mFocal</strain>
        <tissue evidence="4">Leaves</tissue>
    </source>
</reference>
<comment type="caution">
    <text evidence="4">The sequence shown here is derived from an EMBL/GenBank/DDBJ whole genome shotgun (WGS) entry which is preliminary data.</text>
</comment>
<name>A0AAV8E433_9POAL</name>
<sequence length="151" mass="16343">MPTIFSQTWPLLFFLAILAMQPTFNATRSGSTEASVAETAPTRSNFLRAAVVVGSAGRRPWCGADPKMCMDRDKNPWGGDTCCLGRHCVDTTRDQDNCGTCGHRCPYGLLCCGGLCIDIRADPEHCGACYNRCRAGVRCDFGMCDYVNGGV</sequence>
<accession>A0AAV8E433</accession>
<evidence type="ECO:0000256" key="2">
    <source>
        <dbReference type="ARBA" id="ARBA00022729"/>
    </source>
</evidence>
<feature type="signal peptide" evidence="3">
    <location>
        <begin position="1"/>
        <end position="26"/>
    </location>
</feature>
<feature type="chain" id="PRO_5043911161" evidence="3">
    <location>
        <begin position="27"/>
        <end position="151"/>
    </location>
</feature>
<evidence type="ECO:0000313" key="5">
    <source>
        <dbReference type="Proteomes" id="UP001140206"/>
    </source>
</evidence>
<comment type="similarity">
    <text evidence="1">Belongs to the STIG1 family.</text>
</comment>
<evidence type="ECO:0000256" key="1">
    <source>
        <dbReference type="ARBA" id="ARBA00006010"/>
    </source>
</evidence>
<dbReference type="PANTHER" id="PTHR33227">
    <property type="entry name" value="STIGMA-SPECIFIC STIG1-LIKE PROTEIN 3"/>
    <property type="match status" value="1"/>
</dbReference>
<dbReference type="PANTHER" id="PTHR33227:SF54">
    <property type="entry name" value="PROTEIN STIG1"/>
    <property type="match status" value="1"/>
</dbReference>
<dbReference type="Proteomes" id="UP001140206">
    <property type="component" value="Chromosome 3"/>
</dbReference>
<keyword evidence="5" id="KW-1185">Reference proteome</keyword>
<dbReference type="InterPro" id="IPR006969">
    <property type="entry name" value="Stig-like"/>
</dbReference>
<protein>
    <submittedName>
        <fullName evidence="4">Stigma-specific Stig1 family protein</fullName>
    </submittedName>
</protein>
<dbReference type="AlphaFoldDB" id="A0AAV8E433"/>
<dbReference type="EMBL" id="JAMFTS010000003">
    <property type="protein sequence ID" value="KAJ4773096.1"/>
    <property type="molecule type" value="Genomic_DNA"/>
</dbReference>
<organism evidence="4 5">
    <name type="scientific">Rhynchospora pubera</name>
    <dbReference type="NCBI Taxonomy" id="906938"/>
    <lineage>
        <taxon>Eukaryota</taxon>
        <taxon>Viridiplantae</taxon>
        <taxon>Streptophyta</taxon>
        <taxon>Embryophyta</taxon>
        <taxon>Tracheophyta</taxon>
        <taxon>Spermatophyta</taxon>
        <taxon>Magnoliopsida</taxon>
        <taxon>Liliopsida</taxon>
        <taxon>Poales</taxon>
        <taxon>Cyperaceae</taxon>
        <taxon>Cyperoideae</taxon>
        <taxon>Rhynchosporeae</taxon>
        <taxon>Rhynchospora</taxon>
    </lineage>
</organism>
<gene>
    <name evidence="4" type="ORF">LUZ62_057353</name>
</gene>
<dbReference type="Pfam" id="PF04885">
    <property type="entry name" value="Stig1"/>
    <property type="match status" value="1"/>
</dbReference>
<keyword evidence="2 3" id="KW-0732">Signal</keyword>
<evidence type="ECO:0000256" key="3">
    <source>
        <dbReference type="SAM" id="SignalP"/>
    </source>
</evidence>
<proteinExistence type="inferred from homology"/>